<feature type="region of interest" description="Disordered" evidence="1">
    <location>
        <begin position="1"/>
        <end position="72"/>
    </location>
</feature>
<evidence type="ECO:0000313" key="3">
    <source>
        <dbReference type="EMBL" id="CAB5037565.1"/>
    </source>
</evidence>
<name>A0A6J7C8J6_9ZZZZ</name>
<evidence type="ECO:0000313" key="2">
    <source>
        <dbReference type="EMBL" id="CAB4852629.1"/>
    </source>
</evidence>
<accession>A0A6J7C8J6</accession>
<feature type="compositionally biased region" description="Basic and acidic residues" evidence="1">
    <location>
        <begin position="43"/>
        <end position="59"/>
    </location>
</feature>
<proteinExistence type="predicted"/>
<gene>
    <name evidence="2" type="ORF">UFOPK3268_01741</name>
    <name evidence="3" type="ORF">UFOPK4150_01838</name>
</gene>
<feature type="compositionally biased region" description="Basic and acidic residues" evidence="1">
    <location>
        <begin position="10"/>
        <end position="27"/>
    </location>
</feature>
<dbReference type="EMBL" id="CAFBPU010000045">
    <property type="protein sequence ID" value="CAB5037565.1"/>
    <property type="molecule type" value="Genomic_DNA"/>
</dbReference>
<protein>
    <submittedName>
        <fullName evidence="2">Unannotated protein</fullName>
    </submittedName>
</protein>
<organism evidence="2">
    <name type="scientific">freshwater metagenome</name>
    <dbReference type="NCBI Taxonomy" id="449393"/>
    <lineage>
        <taxon>unclassified sequences</taxon>
        <taxon>metagenomes</taxon>
        <taxon>ecological metagenomes</taxon>
    </lineage>
</organism>
<reference evidence="2" key="1">
    <citation type="submission" date="2020-05" db="EMBL/GenBank/DDBJ databases">
        <authorList>
            <person name="Chiriac C."/>
            <person name="Salcher M."/>
            <person name="Ghai R."/>
            <person name="Kavagutti S V."/>
        </authorList>
    </citation>
    <scope>NUCLEOTIDE SEQUENCE</scope>
</reference>
<sequence>MSGINGRGGHPWELRGARGLGDREPAGRPHGANAVRTVGAGAGEDHGDGAVAPDIREGTEQDIGARCGAGLA</sequence>
<dbReference type="AlphaFoldDB" id="A0A6J7C8J6"/>
<evidence type="ECO:0000256" key="1">
    <source>
        <dbReference type="SAM" id="MobiDB-lite"/>
    </source>
</evidence>
<dbReference type="EMBL" id="CAFBIZ010000290">
    <property type="protein sequence ID" value="CAB4852629.1"/>
    <property type="molecule type" value="Genomic_DNA"/>
</dbReference>